<reference evidence="2" key="1">
    <citation type="submission" date="2021-06" db="EMBL/GenBank/DDBJ databases">
        <authorList>
            <consortium name="Wellcome Sanger Institute Data Sharing"/>
        </authorList>
    </citation>
    <scope>NUCLEOTIDE SEQUENCE [LARGE SCALE GENOMIC DNA]</scope>
</reference>
<reference evidence="2" key="2">
    <citation type="submission" date="2025-08" db="UniProtKB">
        <authorList>
            <consortium name="Ensembl"/>
        </authorList>
    </citation>
    <scope>IDENTIFICATION</scope>
</reference>
<dbReference type="PANTHER" id="PTHR46221">
    <property type="entry name" value="FERM AND PDZ DOMAIN-CONTAINING PROTEIN FAMILY MEMBER"/>
    <property type="match status" value="1"/>
</dbReference>
<accession>A0A8C4S1I5</accession>
<dbReference type="PROSITE" id="PS50057">
    <property type="entry name" value="FERM_3"/>
    <property type="match status" value="1"/>
</dbReference>
<gene>
    <name evidence="2" type="primary">LOC114654189</name>
</gene>
<dbReference type="SUPFAM" id="SSF54236">
    <property type="entry name" value="Ubiquitin-like"/>
    <property type="match status" value="1"/>
</dbReference>
<feature type="domain" description="FERM" evidence="1">
    <location>
        <begin position="18"/>
        <end position="140"/>
    </location>
</feature>
<dbReference type="PANTHER" id="PTHR46221:SF2">
    <property type="entry name" value="FERM AND PDZ DOMAIN-CONTAINING PROTEIN 1"/>
    <property type="match status" value="1"/>
</dbReference>
<organism evidence="2 3">
    <name type="scientific">Erpetoichthys calabaricus</name>
    <name type="common">Rope fish</name>
    <name type="synonym">Calamoichthys calabaricus</name>
    <dbReference type="NCBI Taxonomy" id="27687"/>
    <lineage>
        <taxon>Eukaryota</taxon>
        <taxon>Metazoa</taxon>
        <taxon>Chordata</taxon>
        <taxon>Craniata</taxon>
        <taxon>Vertebrata</taxon>
        <taxon>Euteleostomi</taxon>
        <taxon>Actinopterygii</taxon>
        <taxon>Polypteriformes</taxon>
        <taxon>Polypteridae</taxon>
        <taxon>Erpetoichthys</taxon>
    </lineage>
</organism>
<reference evidence="2" key="3">
    <citation type="submission" date="2025-09" db="UniProtKB">
        <authorList>
            <consortium name="Ensembl"/>
        </authorList>
    </citation>
    <scope>IDENTIFICATION</scope>
</reference>
<evidence type="ECO:0000259" key="1">
    <source>
        <dbReference type="PROSITE" id="PS50057"/>
    </source>
</evidence>
<evidence type="ECO:0000313" key="3">
    <source>
        <dbReference type="Proteomes" id="UP000694620"/>
    </source>
</evidence>
<dbReference type="InterPro" id="IPR000299">
    <property type="entry name" value="FERM_domain"/>
</dbReference>
<dbReference type="Gene3D" id="3.10.20.90">
    <property type="entry name" value="Phosphatidylinositol 3-kinase Catalytic Subunit, Chain A, domain 1"/>
    <property type="match status" value="1"/>
</dbReference>
<evidence type="ECO:0000313" key="2">
    <source>
        <dbReference type="Ensembl" id="ENSECRP00000010875.1"/>
    </source>
</evidence>
<sequence length="140" mass="16444">LTKKNEQIESFSFLFLPNVLKIYLENGQTKAFRFESLTTVKDIILTLQEKLSIRCIEHFALALEEQYNICHILSLSVHYDSLAVYYCCIFQVVRRKESHNYRCLFRVCFIPKDPFDLFQEDPVAFEYLYFAILCSSASGT</sequence>
<dbReference type="GeneTree" id="ENSGT00950000183035"/>
<proteinExistence type="predicted"/>
<name>A0A8C4S1I5_ERPCA</name>
<keyword evidence="3" id="KW-1185">Reference proteome</keyword>
<protein>
    <recommendedName>
        <fullName evidence="1">FERM domain-containing protein</fullName>
    </recommendedName>
</protein>
<dbReference type="Pfam" id="PF21989">
    <property type="entry name" value="RA_2"/>
    <property type="match status" value="1"/>
</dbReference>
<dbReference type="InterPro" id="IPR029071">
    <property type="entry name" value="Ubiquitin-like_domsf"/>
</dbReference>
<dbReference type="AlphaFoldDB" id="A0A8C4S1I5"/>
<dbReference type="Ensembl" id="ENSECRT00000011052.1">
    <property type="protein sequence ID" value="ENSECRP00000010875.1"/>
    <property type="gene ID" value="ENSECRG00000007198.1"/>
</dbReference>
<dbReference type="Proteomes" id="UP000694620">
    <property type="component" value="Chromosome 7"/>
</dbReference>